<evidence type="ECO:0000259" key="10">
    <source>
        <dbReference type="PROSITE" id="PS51898"/>
    </source>
</evidence>
<evidence type="ECO:0000256" key="8">
    <source>
        <dbReference type="ARBA" id="ARBA00023306"/>
    </source>
</evidence>
<dbReference type="PANTHER" id="PTHR30349">
    <property type="entry name" value="PHAGE INTEGRASE-RELATED"/>
    <property type="match status" value="1"/>
</dbReference>
<organism evidence="12 13">
    <name type="scientific">Candidatus Portnoybacteria bacterium RBG_19FT_COMBO_36_7</name>
    <dbReference type="NCBI Taxonomy" id="1801992"/>
    <lineage>
        <taxon>Bacteria</taxon>
        <taxon>Candidatus Portnoyibacteriota</taxon>
    </lineage>
</organism>
<accession>A0A1G2F8C5</accession>
<evidence type="ECO:0000313" key="13">
    <source>
        <dbReference type="Proteomes" id="UP000179099"/>
    </source>
</evidence>
<evidence type="ECO:0008006" key="14">
    <source>
        <dbReference type="Google" id="ProtNLM"/>
    </source>
</evidence>
<evidence type="ECO:0000259" key="11">
    <source>
        <dbReference type="PROSITE" id="PS51900"/>
    </source>
</evidence>
<proteinExistence type="predicted"/>
<dbReference type="InterPro" id="IPR010998">
    <property type="entry name" value="Integrase_recombinase_N"/>
</dbReference>
<dbReference type="GO" id="GO:0051301">
    <property type="term" value="P:cell division"/>
    <property type="evidence" value="ECO:0007669"/>
    <property type="project" value="UniProtKB-KW"/>
</dbReference>
<evidence type="ECO:0000256" key="1">
    <source>
        <dbReference type="ARBA" id="ARBA00004496"/>
    </source>
</evidence>
<keyword evidence="2" id="KW-0963">Cytoplasm</keyword>
<dbReference type="EMBL" id="MHMW01000014">
    <property type="protein sequence ID" value="OGZ34329.1"/>
    <property type="molecule type" value="Genomic_DNA"/>
</dbReference>
<comment type="subcellular location">
    <subcellularLocation>
        <location evidence="1">Cytoplasm</location>
    </subcellularLocation>
</comment>
<evidence type="ECO:0000256" key="2">
    <source>
        <dbReference type="ARBA" id="ARBA00022490"/>
    </source>
</evidence>
<dbReference type="PROSITE" id="PS51900">
    <property type="entry name" value="CB"/>
    <property type="match status" value="1"/>
</dbReference>
<dbReference type="CDD" id="cd00798">
    <property type="entry name" value="INT_XerDC_C"/>
    <property type="match status" value="1"/>
</dbReference>
<keyword evidence="3" id="KW-0132">Cell division</keyword>
<comment type="caution">
    <text evidence="12">The sequence shown here is derived from an EMBL/GenBank/DDBJ whole genome shotgun (WGS) entry which is preliminary data.</text>
</comment>
<evidence type="ECO:0000256" key="9">
    <source>
        <dbReference type="PROSITE-ProRule" id="PRU01248"/>
    </source>
</evidence>
<evidence type="ECO:0000256" key="4">
    <source>
        <dbReference type="ARBA" id="ARBA00022829"/>
    </source>
</evidence>
<feature type="domain" description="Core-binding (CB)" evidence="11">
    <location>
        <begin position="2"/>
        <end position="91"/>
    </location>
</feature>
<dbReference type="SUPFAM" id="SSF56349">
    <property type="entry name" value="DNA breaking-rejoining enzymes"/>
    <property type="match status" value="1"/>
</dbReference>
<keyword evidence="7" id="KW-0233">DNA recombination</keyword>
<evidence type="ECO:0000256" key="6">
    <source>
        <dbReference type="ARBA" id="ARBA00023125"/>
    </source>
</evidence>
<reference evidence="12 13" key="1">
    <citation type="journal article" date="2016" name="Nat. Commun.">
        <title>Thousands of microbial genomes shed light on interconnected biogeochemical processes in an aquifer system.</title>
        <authorList>
            <person name="Anantharaman K."/>
            <person name="Brown C.T."/>
            <person name="Hug L.A."/>
            <person name="Sharon I."/>
            <person name="Castelle C.J."/>
            <person name="Probst A.J."/>
            <person name="Thomas B.C."/>
            <person name="Singh A."/>
            <person name="Wilkins M.J."/>
            <person name="Karaoz U."/>
            <person name="Brodie E.L."/>
            <person name="Williams K.H."/>
            <person name="Hubbard S.S."/>
            <person name="Banfield J.F."/>
        </authorList>
    </citation>
    <scope>NUCLEOTIDE SEQUENCE [LARGE SCALE GENOMIC DNA]</scope>
</reference>
<evidence type="ECO:0000256" key="7">
    <source>
        <dbReference type="ARBA" id="ARBA00023172"/>
    </source>
</evidence>
<feature type="domain" description="Tyr recombinase" evidence="10">
    <location>
        <begin position="111"/>
        <end position="301"/>
    </location>
</feature>
<dbReference type="Proteomes" id="UP000179099">
    <property type="component" value="Unassembled WGS sequence"/>
</dbReference>
<dbReference type="InterPro" id="IPR013762">
    <property type="entry name" value="Integrase-like_cat_sf"/>
</dbReference>
<dbReference type="PANTHER" id="PTHR30349:SF77">
    <property type="entry name" value="TYROSINE RECOMBINASE XERC"/>
    <property type="match status" value="1"/>
</dbReference>
<keyword evidence="4" id="KW-0159">Chromosome partition</keyword>
<dbReference type="InterPro" id="IPR011010">
    <property type="entry name" value="DNA_brk_join_enz"/>
</dbReference>
<dbReference type="GO" id="GO:0015074">
    <property type="term" value="P:DNA integration"/>
    <property type="evidence" value="ECO:0007669"/>
    <property type="project" value="UniProtKB-KW"/>
</dbReference>
<dbReference type="Pfam" id="PF00589">
    <property type="entry name" value="Phage_integrase"/>
    <property type="match status" value="1"/>
</dbReference>
<dbReference type="STRING" id="1801992.A2Y98_00280"/>
<dbReference type="PROSITE" id="PS51898">
    <property type="entry name" value="TYR_RECOMBINASE"/>
    <property type="match status" value="1"/>
</dbReference>
<dbReference type="InterPro" id="IPR004107">
    <property type="entry name" value="Integrase_SAM-like_N"/>
</dbReference>
<keyword evidence="8" id="KW-0131">Cell cycle</keyword>
<dbReference type="GO" id="GO:0007059">
    <property type="term" value="P:chromosome segregation"/>
    <property type="evidence" value="ECO:0007669"/>
    <property type="project" value="UniProtKB-KW"/>
</dbReference>
<dbReference type="SUPFAM" id="SSF47823">
    <property type="entry name" value="lambda integrase-like, N-terminal domain"/>
    <property type="match status" value="1"/>
</dbReference>
<dbReference type="NCBIfam" id="NF040815">
    <property type="entry name" value="recomb_XerA_Arch"/>
    <property type="match status" value="1"/>
</dbReference>
<dbReference type="GO" id="GO:0003677">
    <property type="term" value="F:DNA binding"/>
    <property type="evidence" value="ECO:0007669"/>
    <property type="project" value="UniProtKB-UniRule"/>
</dbReference>
<keyword evidence="6 9" id="KW-0238">DNA-binding</keyword>
<evidence type="ECO:0000256" key="5">
    <source>
        <dbReference type="ARBA" id="ARBA00022908"/>
    </source>
</evidence>
<dbReference type="Gene3D" id="1.10.150.130">
    <property type="match status" value="1"/>
</dbReference>
<dbReference type="InterPro" id="IPR044068">
    <property type="entry name" value="CB"/>
</dbReference>
<dbReference type="GO" id="GO:0006310">
    <property type="term" value="P:DNA recombination"/>
    <property type="evidence" value="ECO:0007669"/>
    <property type="project" value="UniProtKB-KW"/>
</dbReference>
<dbReference type="Pfam" id="PF02899">
    <property type="entry name" value="Phage_int_SAM_1"/>
    <property type="match status" value="1"/>
</dbReference>
<gene>
    <name evidence="12" type="ORF">A2Y98_00280</name>
</gene>
<sequence>MGNLQSLIKDYLDYLEVERGRSKKTVENYSHYLKRFSDWAKTEKPSEIDIGLITEYRLYLNRVEDKKGQGLKKITQNYHIIALRNFLRYLAKRDIKSLSAEKIELAKQSPRQVDFLEGEELERLLAAPEGSGPRALRDKALLELLFSTGLRVSELCRLNRDSINLKKGEFSVRGKGEKIRVVFLSERAISAIGNYIGNRKDIDPALFVRFPKSKKMELAQAKLKNLRLTPRSVERIVKHYSIKAGISKKVTPHILRHSFATDLLTGGADIRSVQTLLGHSSITTTQIYTHITDKQLKEVYKAFHGKQRKK</sequence>
<name>A0A1G2F8C5_9BACT</name>
<dbReference type="InterPro" id="IPR050090">
    <property type="entry name" value="Tyrosine_recombinase_XerCD"/>
</dbReference>
<dbReference type="Gene3D" id="1.10.443.10">
    <property type="entry name" value="Intergrase catalytic core"/>
    <property type="match status" value="1"/>
</dbReference>
<evidence type="ECO:0000313" key="12">
    <source>
        <dbReference type="EMBL" id="OGZ34329.1"/>
    </source>
</evidence>
<dbReference type="AlphaFoldDB" id="A0A1G2F8C5"/>
<dbReference type="GO" id="GO:0005737">
    <property type="term" value="C:cytoplasm"/>
    <property type="evidence" value="ECO:0007669"/>
    <property type="project" value="UniProtKB-SubCell"/>
</dbReference>
<keyword evidence="5" id="KW-0229">DNA integration</keyword>
<dbReference type="InterPro" id="IPR002104">
    <property type="entry name" value="Integrase_catalytic"/>
</dbReference>
<protein>
    <recommendedName>
        <fullName evidence="14">Tyrosine recombinase XerC</fullName>
    </recommendedName>
</protein>
<evidence type="ECO:0000256" key="3">
    <source>
        <dbReference type="ARBA" id="ARBA00022618"/>
    </source>
</evidence>